<gene>
    <name evidence="1" type="ORF">SPSYN_01103</name>
</gene>
<reference evidence="1" key="1">
    <citation type="submission" date="2016-02" db="EMBL/GenBank/DDBJ databases">
        <title>Draft Genome Sequence of Sporotomaculum syntrophicum Strain FB, a Syntrophic Benzoate Degrader.</title>
        <authorList>
            <person name="Nobu M.K."/>
            <person name="Narihiro T."/>
            <person name="Qiu Y.-L."/>
            <person name="Ohashi A."/>
            <person name="Liu W.-T."/>
            <person name="Yuji S."/>
        </authorList>
    </citation>
    <scope>NUCLEOTIDE SEQUENCE</scope>
    <source>
        <strain evidence="1">FB</strain>
    </source>
</reference>
<protein>
    <submittedName>
        <fullName evidence="1">Uncharacterized protein</fullName>
    </submittedName>
</protein>
<proteinExistence type="predicted"/>
<evidence type="ECO:0000313" key="1">
    <source>
        <dbReference type="EMBL" id="KAF1084967.1"/>
    </source>
</evidence>
<accession>A0A9D2WQX5</accession>
<sequence>MDFFVDIDERMENFKKDIQTLNNQEVIEKYYQHNAPACLSHDTYFELRKLIQNHFGIAQFTDIFMVGSGQLGFTIKPQERYRKFGDQSDIDLAIISDELFENFWRAVYIYKNEGSYWPKENDFKDYLFKGWIRPDYLPRSEAFRETEDWWEFFRQLTSSDRFGPYKIAGGLYFSRFFFESYQSLNIEACRRELIEV</sequence>
<dbReference type="EMBL" id="LSRS01000003">
    <property type="protein sequence ID" value="KAF1084967.1"/>
    <property type="molecule type" value="Genomic_DNA"/>
</dbReference>
<evidence type="ECO:0000313" key="2">
    <source>
        <dbReference type="Proteomes" id="UP000798488"/>
    </source>
</evidence>
<organism evidence="1 2">
    <name type="scientific">Sporotomaculum syntrophicum</name>
    <dbReference type="NCBI Taxonomy" id="182264"/>
    <lineage>
        <taxon>Bacteria</taxon>
        <taxon>Bacillati</taxon>
        <taxon>Bacillota</taxon>
        <taxon>Clostridia</taxon>
        <taxon>Eubacteriales</taxon>
        <taxon>Desulfallaceae</taxon>
        <taxon>Sporotomaculum</taxon>
    </lineage>
</organism>
<keyword evidence="2" id="KW-1185">Reference proteome</keyword>
<name>A0A9D2WQX5_9FIRM</name>
<dbReference type="RefSeq" id="WP_161821503.1">
    <property type="nucleotide sequence ID" value="NZ_LSRS01000003.1"/>
</dbReference>
<comment type="caution">
    <text evidence="1">The sequence shown here is derived from an EMBL/GenBank/DDBJ whole genome shotgun (WGS) entry which is preliminary data.</text>
</comment>
<dbReference type="AlphaFoldDB" id="A0A9D2WQX5"/>
<dbReference type="Proteomes" id="UP000798488">
    <property type="component" value="Unassembled WGS sequence"/>
</dbReference>
<dbReference type="OrthoDB" id="7058235at2"/>